<organism evidence="1 2">
    <name type="scientific">Gossypium harknessii</name>
    <dbReference type="NCBI Taxonomy" id="34285"/>
    <lineage>
        <taxon>Eukaryota</taxon>
        <taxon>Viridiplantae</taxon>
        <taxon>Streptophyta</taxon>
        <taxon>Embryophyta</taxon>
        <taxon>Tracheophyta</taxon>
        <taxon>Spermatophyta</taxon>
        <taxon>Magnoliopsida</taxon>
        <taxon>eudicotyledons</taxon>
        <taxon>Gunneridae</taxon>
        <taxon>Pentapetalae</taxon>
        <taxon>rosids</taxon>
        <taxon>malvids</taxon>
        <taxon>Malvales</taxon>
        <taxon>Malvaceae</taxon>
        <taxon>Malvoideae</taxon>
        <taxon>Gossypium</taxon>
    </lineage>
</organism>
<name>A0A7J9I874_9ROSI</name>
<dbReference type="EMBL" id="JABFAD010262866">
    <property type="protein sequence ID" value="MBA0818341.1"/>
    <property type="molecule type" value="Genomic_DNA"/>
</dbReference>
<dbReference type="Proteomes" id="UP000593560">
    <property type="component" value="Unassembled WGS sequence"/>
</dbReference>
<proteinExistence type="predicted"/>
<evidence type="ECO:0000313" key="2">
    <source>
        <dbReference type="Proteomes" id="UP000593560"/>
    </source>
</evidence>
<dbReference type="AlphaFoldDB" id="A0A7J9I874"/>
<reference evidence="1 2" key="1">
    <citation type="journal article" date="2019" name="Genome Biol. Evol.">
        <title>Insights into the evolution of the New World diploid cottons (Gossypium, subgenus Houzingenia) based on genome sequencing.</title>
        <authorList>
            <person name="Grover C.E."/>
            <person name="Arick M.A. 2nd"/>
            <person name="Thrash A."/>
            <person name="Conover J.L."/>
            <person name="Sanders W.S."/>
            <person name="Peterson D.G."/>
            <person name="Frelichowski J.E."/>
            <person name="Scheffler J.A."/>
            <person name="Scheffler B.E."/>
            <person name="Wendel J.F."/>
        </authorList>
    </citation>
    <scope>NUCLEOTIDE SEQUENCE [LARGE SCALE GENOMIC DNA]</scope>
    <source>
        <strain evidence="1">0</strain>
        <tissue evidence="1">Leaf</tissue>
    </source>
</reference>
<keyword evidence="2" id="KW-1185">Reference proteome</keyword>
<sequence length="39" mass="4450">MGCKLLLIAVIKNSSFGRTILKLLTSFMKVFVKVLILFY</sequence>
<comment type="caution">
    <text evidence="1">The sequence shown here is derived from an EMBL/GenBank/DDBJ whole genome shotgun (WGS) entry which is preliminary data.</text>
</comment>
<accession>A0A7J9I874</accession>
<dbReference type="OrthoDB" id="10515206at2759"/>
<evidence type="ECO:0000313" key="1">
    <source>
        <dbReference type="EMBL" id="MBA0818341.1"/>
    </source>
</evidence>
<gene>
    <name evidence="1" type="ORF">Gohar_028111</name>
</gene>
<protein>
    <submittedName>
        <fullName evidence="1">Uncharacterized protein</fullName>
    </submittedName>
</protein>